<protein>
    <recommendedName>
        <fullName evidence="2">VHS domain-containing protein</fullName>
    </recommendedName>
</protein>
<dbReference type="AlphaFoldDB" id="A0A0D6QVL5"/>
<dbReference type="GO" id="GO:0043328">
    <property type="term" value="P:protein transport to vacuole involved in ubiquitin-dependent protein catabolic process via the multivesicular body sorting pathway"/>
    <property type="evidence" value="ECO:0007669"/>
    <property type="project" value="InterPro"/>
</dbReference>
<dbReference type="GO" id="GO:0043531">
    <property type="term" value="F:ADP binding"/>
    <property type="evidence" value="ECO:0007669"/>
    <property type="project" value="InterPro"/>
</dbReference>
<dbReference type="InterPro" id="IPR027417">
    <property type="entry name" value="P-loop_NTPase"/>
</dbReference>
<dbReference type="PRINTS" id="PR00364">
    <property type="entry name" value="DISEASERSIST"/>
</dbReference>
<dbReference type="Gene3D" id="1.25.40.90">
    <property type="match status" value="1"/>
</dbReference>
<dbReference type="Gene3D" id="3.40.50.300">
    <property type="entry name" value="P-loop containing nucleotide triphosphate hydrolases"/>
    <property type="match status" value="1"/>
</dbReference>
<dbReference type="GO" id="GO:0007166">
    <property type="term" value="P:cell surface receptor signaling pathway"/>
    <property type="evidence" value="ECO:0007669"/>
    <property type="project" value="InterPro"/>
</dbReference>
<dbReference type="PANTHER" id="PTHR45898:SF4">
    <property type="entry name" value="TARGET OF MYB PROTEIN 1"/>
    <property type="match status" value="1"/>
</dbReference>
<organism evidence="3">
    <name type="scientific">Araucaria cunninghamii</name>
    <name type="common">Hoop pine</name>
    <name type="synonym">Moreton Bay pine</name>
    <dbReference type="NCBI Taxonomy" id="56994"/>
    <lineage>
        <taxon>Eukaryota</taxon>
        <taxon>Viridiplantae</taxon>
        <taxon>Streptophyta</taxon>
        <taxon>Embryophyta</taxon>
        <taxon>Tracheophyta</taxon>
        <taxon>Spermatophyta</taxon>
        <taxon>Pinopsida</taxon>
        <taxon>Pinidae</taxon>
        <taxon>Conifers II</taxon>
        <taxon>Araucariales</taxon>
        <taxon>Araucariaceae</taxon>
        <taxon>Araucaria</taxon>
    </lineage>
</organism>
<dbReference type="PANTHER" id="PTHR45898">
    <property type="entry name" value="TOM1-LIKE PROTEIN"/>
    <property type="match status" value="1"/>
</dbReference>
<dbReference type="GO" id="GO:0043130">
    <property type="term" value="F:ubiquitin binding"/>
    <property type="evidence" value="ECO:0007669"/>
    <property type="project" value="InterPro"/>
</dbReference>
<comment type="similarity">
    <text evidence="1">Belongs to the TOM1 family.</text>
</comment>
<dbReference type="InterPro" id="IPR002014">
    <property type="entry name" value="VHS_dom"/>
</dbReference>
<reference evidence="3" key="1">
    <citation type="submission" date="2015-03" db="EMBL/GenBank/DDBJ databases">
        <title>A transcriptome of Araucaria cunninghamii, an australian fine timber species.</title>
        <authorList>
            <person name="Jing Yi C.J.Y."/>
            <person name="Yin San L.Y.S."/>
            <person name="Abdul Karim S.S."/>
            <person name="Wan Azmi N.N."/>
            <person name="Hercus R.R."/>
            <person name="Croft L.L."/>
        </authorList>
    </citation>
    <scope>NUCLEOTIDE SEQUENCE</scope>
    <source>
        <strain evidence="3">MI0301</strain>
        <tissue evidence="3">Leaf</tissue>
    </source>
</reference>
<evidence type="ECO:0000259" key="2">
    <source>
        <dbReference type="PROSITE" id="PS50179"/>
    </source>
</evidence>
<dbReference type="InterPro" id="IPR008942">
    <property type="entry name" value="ENTH_VHS"/>
</dbReference>
<dbReference type="SUPFAM" id="SSF48464">
    <property type="entry name" value="ENTH/VHS domain"/>
    <property type="match status" value="1"/>
</dbReference>
<dbReference type="InterPro" id="IPR036537">
    <property type="entry name" value="Adaptor_Cbl_N_dom_sf"/>
</dbReference>
<sequence>MASDLVERATSEVPCGPDWRLNIGLSDIVNDEPRQAKNVLKAVKKRLGNKNPKIQMRTLELLETLIKNTGDKIQSQVIERGVLDELVMMVKKKPDLEVQEKILLLLDEFRKSCGGSKRKCRRYHKAYQDSYEIATSNVMKLPVGPSNGPKAMDKPCTSKPPTLEDSIKHFEAEKNEWGGIDAVINVMGELLKAKEASGTGMVPSYLESYIECGYIFLEVIHENTESISDKDNIFSAEVTKVISGMLQGLGKFHWTLGVLTVVGYVLHKIEEVSDNKRECLELLGSMIDVARHVKNLANHNLSQDEEEKLCKVMLTIIQGTMICASLLQKGFFKRFFRSSVYSETLKTVRRNIKGLYLDLLLTVIIKLKHVYLFAPQPPFPKNAVGIENPRKEVEQLLDMKRKKLRSVVIHGAEGIGKSTLGVAVVACLNLKDFNYAQIEIDEKPSNDSLKTLQVQLLRCAFPDYIPGTQIELADCRAGRHHLEQAIKGAKKPVFIFIENVLSEKYLSNLLPENLSDLPPHSRILLTTRDLNATDWLKERALLRKEYPVKTLCHEDGKRILCEDPKKLGHIEKEVKRILKFCGGNPLVLKIVADHLRKKGYTAENCNSI</sequence>
<dbReference type="CDD" id="cd03561">
    <property type="entry name" value="VHS"/>
    <property type="match status" value="1"/>
</dbReference>
<dbReference type="SMART" id="SM00288">
    <property type="entry name" value="VHS"/>
    <property type="match status" value="1"/>
</dbReference>
<evidence type="ECO:0000256" key="1">
    <source>
        <dbReference type="ARBA" id="ARBA00007708"/>
    </source>
</evidence>
<proteinExistence type="inferred from homology"/>
<evidence type="ECO:0000313" key="3">
    <source>
        <dbReference type="EMBL" id="JAG93760.1"/>
    </source>
</evidence>
<name>A0A0D6QVL5_ARACU</name>
<dbReference type="Pfam" id="PF00790">
    <property type="entry name" value="VHS"/>
    <property type="match status" value="1"/>
</dbReference>
<feature type="domain" description="VHS" evidence="2">
    <location>
        <begin position="9"/>
        <end position="142"/>
    </location>
</feature>
<dbReference type="GO" id="GO:0035091">
    <property type="term" value="F:phosphatidylinositol binding"/>
    <property type="evidence" value="ECO:0007669"/>
    <property type="project" value="InterPro"/>
</dbReference>
<dbReference type="SUPFAM" id="SSF52540">
    <property type="entry name" value="P-loop containing nucleoside triphosphate hydrolases"/>
    <property type="match status" value="1"/>
</dbReference>
<dbReference type="InterPro" id="IPR044836">
    <property type="entry name" value="TOL_plant"/>
</dbReference>
<dbReference type="Gene3D" id="1.20.930.20">
    <property type="entry name" value="Adaptor protein Cbl, N-terminal domain"/>
    <property type="match status" value="1"/>
</dbReference>
<accession>A0A0D6QVL5</accession>
<dbReference type="PROSITE" id="PS50179">
    <property type="entry name" value="VHS"/>
    <property type="match status" value="1"/>
</dbReference>
<dbReference type="EMBL" id="GCKF01045701">
    <property type="protein sequence ID" value="JAG93760.1"/>
    <property type="molecule type" value="Transcribed_RNA"/>
</dbReference>